<comment type="caution">
    <text evidence="2">The sequence shown here is derived from an EMBL/GenBank/DDBJ whole genome shotgun (WGS) entry which is preliminary data.</text>
</comment>
<dbReference type="Proteomes" id="UP000634136">
    <property type="component" value="Unassembled WGS sequence"/>
</dbReference>
<keyword evidence="3" id="KW-1185">Reference proteome</keyword>
<dbReference type="EMBL" id="JAAIUW010000007">
    <property type="protein sequence ID" value="KAF7824284.1"/>
    <property type="molecule type" value="Genomic_DNA"/>
</dbReference>
<feature type="compositionally biased region" description="Low complexity" evidence="1">
    <location>
        <begin position="121"/>
        <end position="133"/>
    </location>
</feature>
<feature type="region of interest" description="Disordered" evidence="1">
    <location>
        <begin position="120"/>
        <end position="156"/>
    </location>
</feature>
<evidence type="ECO:0000313" key="2">
    <source>
        <dbReference type="EMBL" id="KAF7824284.1"/>
    </source>
</evidence>
<protein>
    <submittedName>
        <fullName evidence="2">Uncharacterized protein</fullName>
    </submittedName>
</protein>
<dbReference type="AlphaFoldDB" id="A0A834WP49"/>
<name>A0A834WP49_9FABA</name>
<accession>A0A834WP49</accession>
<evidence type="ECO:0000256" key="1">
    <source>
        <dbReference type="SAM" id="MobiDB-lite"/>
    </source>
</evidence>
<sequence>MALELHKKMGWNKRKIEVDSSLSYKKSKFEIDDNEKEEKKVGDKEKKKVEEIEVTNKVETPKKLCLKIKLKLPPSKTINGELQKKQISELTIVENKEKKFEKINAIDKSSVVKSVGDHFHSTPLQPPTTTSPQDRCRISSGSSHRFPHRVSLRRSASRCGKMRENAATENFLAPKIYAVSRTR</sequence>
<feature type="compositionally biased region" description="Basic residues" evidence="1">
    <location>
        <begin position="145"/>
        <end position="156"/>
    </location>
</feature>
<reference evidence="2" key="1">
    <citation type="submission" date="2020-09" db="EMBL/GenBank/DDBJ databases">
        <title>Genome-Enabled Discovery of Anthraquinone Biosynthesis in Senna tora.</title>
        <authorList>
            <person name="Kang S.-H."/>
            <person name="Pandey R.P."/>
            <person name="Lee C.-M."/>
            <person name="Sim J.-S."/>
            <person name="Jeong J.-T."/>
            <person name="Choi B.-S."/>
            <person name="Jung M."/>
            <person name="Ginzburg D."/>
            <person name="Zhao K."/>
            <person name="Won S.Y."/>
            <person name="Oh T.-J."/>
            <person name="Yu Y."/>
            <person name="Kim N.-H."/>
            <person name="Lee O.R."/>
            <person name="Lee T.-H."/>
            <person name="Bashyal P."/>
            <person name="Kim T.-S."/>
            <person name="Lee W.-H."/>
            <person name="Kawkins C."/>
            <person name="Kim C.-K."/>
            <person name="Kim J.S."/>
            <person name="Ahn B.O."/>
            <person name="Rhee S.Y."/>
            <person name="Sohng J.K."/>
        </authorList>
    </citation>
    <scope>NUCLEOTIDE SEQUENCE</scope>
    <source>
        <tissue evidence="2">Leaf</tissue>
    </source>
</reference>
<evidence type="ECO:0000313" key="3">
    <source>
        <dbReference type="Proteomes" id="UP000634136"/>
    </source>
</evidence>
<organism evidence="2 3">
    <name type="scientific">Senna tora</name>
    <dbReference type="NCBI Taxonomy" id="362788"/>
    <lineage>
        <taxon>Eukaryota</taxon>
        <taxon>Viridiplantae</taxon>
        <taxon>Streptophyta</taxon>
        <taxon>Embryophyta</taxon>
        <taxon>Tracheophyta</taxon>
        <taxon>Spermatophyta</taxon>
        <taxon>Magnoliopsida</taxon>
        <taxon>eudicotyledons</taxon>
        <taxon>Gunneridae</taxon>
        <taxon>Pentapetalae</taxon>
        <taxon>rosids</taxon>
        <taxon>fabids</taxon>
        <taxon>Fabales</taxon>
        <taxon>Fabaceae</taxon>
        <taxon>Caesalpinioideae</taxon>
        <taxon>Cassia clade</taxon>
        <taxon>Senna</taxon>
    </lineage>
</organism>
<proteinExistence type="predicted"/>
<gene>
    <name evidence="2" type="ORF">G2W53_022428</name>
</gene>